<feature type="domain" description="RRM" evidence="5">
    <location>
        <begin position="162"/>
        <end position="254"/>
    </location>
</feature>
<dbReference type="Gene3D" id="3.30.70.330">
    <property type="match status" value="1"/>
</dbReference>
<dbReference type="PANTHER" id="PTHR23003">
    <property type="entry name" value="RNA RECOGNITION MOTIF RRM DOMAIN CONTAINING PROTEIN"/>
    <property type="match status" value="1"/>
</dbReference>
<evidence type="ECO:0000256" key="2">
    <source>
        <dbReference type="PROSITE-ProRule" id="PRU00176"/>
    </source>
</evidence>
<gene>
    <name evidence="6" type="ORF">FisN_19Lh204</name>
</gene>
<evidence type="ECO:0000313" key="6">
    <source>
        <dbReference type="EMBL" id="GAX09734.1"/>
    </source>
</evidence>
<dbReference type="InterPro" id="IPR012677">
    <property type="entry name" value="Nucleotide-bd_a/b_plait_sf"/>
</dbReference>
<dbReference type="OrthoDB" id="1099063at2759"/>
<comment type="caution">
    <text evidence="6">The sequence shown here is derived from an EMBL/GenBank/DDBJ whole genome shotgun (WGS) entry which is preliminary data.</text>
</comment>
<dbReference type="InterPro" id="IPR050374">
    <property type="entry name" value="RRT5_SRSF_SR"/>
</dbReference>
<protein>
    <recommendedName>
        <fullName evidence="5">RRM domain-containing protein</fullName>
    </recommendedName>
</protein>
<dbReference type="PANTHER" id="PTHR23003:SF3">
    <property type="entry name" value="FI21236P1-RELATED"/>
    <property type="match status" value="1"/>
</dbReference>
<organism evidence="6 7">
    <name type="scientific">Fistulifera solaris</name>
    <name type="common">Oleaginous diatom</name>
    <dbReference type="NCBI Taxonomy" id="1519565"/>
    <lineage>
        <taxon>Eukaryota</taxon>
        <taxon>Sar</taxon>
        <taxon>Stramenopiles</taxon>
        <taxon>Ochrophyta</taxon>
        <taxon>Bacillariophyta</taxon>
        <taxon>Bacillariophyceae</taxon>
        <taxon>Bacillariophycidae</taxon>
        <taxon>Naviculales</taxon>
        <taxon>Naviculaceae</taxon>
        <taxon>Fistulifera</taxon>
    </lineage>
</organism>
<sequence length="477" mass="54574">MKTRVLSLVACSVLQNLQYASAFHSQWRLTDSLPESRCATTFAVRRPRSNVPDFSIVDDSDEGEDWDPNDERETGKSPELLSDHAAPDSAAREPKTDRRAKLERGSRRQGAGDRNIGSLQSASWMQRNKVFANSNSDDWNNIDPGIDGNVENVHFRQNFRGTRVFVTGLPDNVTWQTLKDHFRQAGEVVFASVSADMETGKSKGFGVVQYETTHEALKAIEIMREYPLNGSQLYVRPDVQEKQGKELGTSFSKGARGPTPPSKWKCANEENIGMLSESERKAILSLIKARDDARRRRQYDASDTMREELKMRYNVHLDDRLKMWWSSIDGNQVPQSIHEIKGDGRWGDQKPWRQIPTTPENDACVDPDLVNGLLTQRDIARREKDFKAADVLLEQARNSPSGDLFLRIHDESRTWRIWTNDPPPKEVKHRKGPAEQCIELLEEFAPQKVDEIKVLLEKFPGREYNILKKLKQLYLKE</sequence>
<dbReference type="Proteomes" id="UP000198406">
    <property type="component" value="Unassembled WGS sequence"/>
</dbReference>
<dbReference type="PROSITE" id="PS50102">
    <property type="entry name" value="RRM"/>
    <property type="match status" value="1"/>
</dbReference>
<accession>A0A1Z5J6V0</accession>
<keyword evidence="4" id="KW-0732">Signal</keyword>
<dbReference type="SMART" id="SM00360">
    <property type="entry name" value="RRM"/>
    <property type="match status" value="1"/>
</dbReference>
<dbReference type="GO" id="GO:1990904">
    <property type="term" value="C:ribonucleoprotein complex"/>
    <property type="evidence" value="ECO:0007669"/>
    <property type="project" value="TreeGrafter"/>
</dbReference>
<dbReference type="GO" id="GO:0005737">
    <property type="term" value="C:cytoplasm"/>
    <property type="evidence" value="ECO:0007669"/>
    <property type="project" value="TreeGrafter"/>
</dbReference>
<evidence type="ECO:0000259" key="5">
    <source>
        <dbReference type="PROSITE" id="PS50102"/>
    </source>
</evidence>
<feature type="compositionally biased region" description="Basic and acidic residues" evidence="3">
    <location>
        <begin position="69"/>
        <end position="106"/>
    </location>
</feature>
<keyword evidence="7" id="KW-1185">Reference proteome</keyword>
<dbReference type="InterPro" id="IPR035979">
    <property type="entry name" value="RBD_domain_sf"/>
</dbReference>
<proteinExistence type="predicted"/>
<feature type="signal peptide" evidence="4">
    <location>
        <begin position="1"/>
        <end position="22"/>
    </location>
</feature>
<evidence type="ECO:0000256" key="1">
    <source>
        <dbReference type="ARBA" id="ARBA00022884"/>
    </source>
</evidence>
<dbReference type="InParanoid" id="A0A1Z5J6V0"/>
<dbReference type="InterPro" id="IPR000504">
    <property type="entry name" value="RRM_dom"/>
</dbReference>
<reference evidence="6 7" key="1">
    <citation type="journal article" date="2015" name="Plant Cell">
        <title>Oil accumulation by the oleaginous diatom Fistulifera solaris as revealed by the genome and transcriptome.</title>
        <authorList>
            <person name="Tanaka T."/>
            <person name="Maeda Y."/>
            <person name="Veluchamy A."/>
            <person name="Tanaka M."/>
            <person name="Abida H."/>
            <person name="Marechal E."/>
            <person name="Bowler C."/>
            <person name="Muto M."/>
            <person name="Sunaga Y."/>
            <person name="Tanaka M."/>
            <person name="Yoshino T."/>
            <person name="Taniguchi T."/>
            <person name="Fukuda Y."/>
            <person name="Nemoto M."/>
            <person name="Matsumoto M."/>
            <person name="Wong P.S."/>
            <person name="Aburatani S."/>
            <person name="Fujibuchi W."/>
        </authorList>
    </citation>
    <scope>NUCLEOTIDE SEQUENCE [LARGE SCALE GENOMIC DNA]</scope>
    <source>
        <strain evidence="6 7">JPCC DA0580</strain>
    </source>
</reference>
<evidence type="ECO:0000256" key="4">
    <source>
        <dbReference type="SAM" id="SignalP"/>
    </source>
</evidence>
<dbReference type="CDD" id="cd00590">
    <property type="entry name" value="RRM_SF"/>
    <property type="match status" value="1"/>
</dbReference>
<dbReference type="AlphaFoldDB" id="A0A1Z5J6V0"/>
<evidence type="ECO:0000313" key="7">
    <source>
        <dbReference type="Proteomes" id="UP000198406"/>
    </source>
</evidence>
<dbReference type="Pfam" id="PF00076">
    <property type="entry name" value="RRM_1"/>
    <property type="match status" value="1"/>
</dbReference>
<evidence type="ECO:0000256" key="3">
    <source>
        <dbReference type="SAM" id="MobiDB-lite"/>
    </source>
</evidence>
<dbReference type="EMBL" id="BDSP01000011">
    <property type="protein sequence ID" value="GAX09734.1"/>
    <property type="molecule type" value="Genomic_DNA"/>
</dbReference>
<dbReference type="GO" id="GO:0003729">
    <property type="term" value="F:mRNA binding"/>
    <property type="evidence" value="ECO:0007669"/>
    <property type="project" value="TreeGrafter"/>
</dbReference>
<keyword evidence="1 2" id="KW-0694">RNA-binding</keyword>
<feature type="region of interest" description="Disordered" evidence="3">
    <location>
        <begin position="51"/>
        <end position="119"/>
    </location>
</feature>
<feature type="compositionally biased region" description="Acidic residues" evidence="3">
    <location>
        <begin position="56"/>
        <end position="68"/>
    </location>
</feature>
<feature type="chain" id="PRO_5012690067" description="RRM domain-containing protein" evidence="4">
    <location>
        <begin position="23"/>
        <end position="477"/>
    </location>
</feature>
<dbReference type="SUPFAM" id="SSF54928">
    <property type="entry name" value="RNA-binding domain, RBD"/>
    <property type="match status" value="1"/>
</dbReference>
<dbReference type="GO" id="GO:0005634">
    <property type="term" value="C:nucleus"/>
    <property type="evidence" value="ECO:0007669"/>
    <property type="project" value="TreeGrafter"/>
</dbReference>
<name>A0A1Z5J6V0_FISSO</name>